<evidence type="ECO:0000259" key="2">
    <source>
        <dbReference type="Pfam" id="PF01728"/>
    </source>
</evidence>
<reference evidence="3 4" key="1">
    <citation type="submission" date="2014-11" db="EMBL/GenBank/DDBJ databases">
        <authorList>
            <person name="Zhu J."/>
            <person name="Qi W."/>
            <person name="Song R."/>
        </authorList>
    </citation>
    <scope>NUCLEOTIDE SEQUENCE [LARGE SCALE GENOMIC DNA]</scope>
</reference>
<dbReference type="InterPro" id="IPR002877">
    <property type="entry name" value="RNA_MeTrfase_FtsJ_dom"/>
</dbReference>
<sequence length="468" mass="54507">MSSMANHGRESAGTREERNGVDSDDIEHTMGALCLSDHQQQRQHEERPPPASVDIDRQDPDENDWDINTEQRRIEDQWKARLESIDDAYARLLTVKRTVWKSEHTQRVYDLRYRDRDNPALHAHKESTTVDGYRSNFTDHLQTLMPDGARALPRGARVLDLGAAPGGTSKFFCEDCDCDVLGVTIETDRKGFKMLYSHRNLFVLFDDLAQEIDEQFDRFCARLEGFRPDVFRRRGEVKFKVVHCGAVLQSAMVKHLLHIDDDDPQFDDLARERQRMAYRTRMTLMKRQLQLALLYLEEGGHLIWIFRPGHKEIVVLAHLLPLFTSFAIFRTNFLIKSQIKIALFGFRPSQPRTRQQDVTPSDGEYSVPADFPFPVRSRREAHRWLKSMRCDVDGYPEDFDTDKTRDLAERVYRCILQPHVTPLFAEQCRFLEWIEEEATKGSGDEERLYQLALLLIACPKKETYMNPS</sequence>
<dbReference type="GO" id="GO:0032259">
    <property type="term" value="P:methylation"/>
    <property type="evidence" value="ECO:0007669"/>
    <property type="project" value="InterPro"/>
</dbReference>
<dbReference type="OrthoDB" id="417125at2759"/>
<proteinExistence type="predicted"/>
<dbReference type="EMBL" id="CDMY01000723">
    <property type="protein sequence ID" value="CEM31521.1"/>
    <property type="molecule type" value="Genomic_DNA"/>
</dbReference>
<dbReference type="PhylomeDB" id="A0A0G4GMU4"/>
<protein>
    <recommendedName>
        <fullName evidence="2">Ribosomal RNA methyltransferase FtsJ domain-containing protein</fullName>
    </recommendedName>
</protein>
<feature type="domain" description="Ribosomal RNA methyltransferase FtsJ" evidence="2">
    <location>
        <begin position="152"/>
        <end position="330"/>
    </location>
</feature>
<feature type="region of interest" description="Disordered" evidence="1">
    <location>
        <begin position="1"/>
        <end position="68"/>
    </location>
</feature>
<evidence type="ECO:0000256" key="1">
    <source>
        <dbReference type="SAM" id="MobiDB-lite"/>
    </source>
</evidence>
<dbReference type="InParanoid" id="A0A0G4GMU4"/>
<dbReference type="GO" id="GO:0008168">
    <property type="term" value="F:methyltransferase activity"/>
    <property type="evidence" value="ECO:0007669"/>
    <property type="project" value="InterPro"/>
</dbReference>
<feature type="compositionally biased region" description="Basic and acidic residues" evidence="1">
    <location>
        <begin position="39"/>
        <end position="60"/>
    </location>
</feature>
<organism evidence="3 4">
    <name type="scientific">Vitrella brassicaformis (strain CCMP3155)</name>
    <dbReference type="NCBI Taxonomy" id="1169540"/>
    <lineage>
        <taxon>Eukaryota</taxon>
        <taxon>Sar</taxon>
        <taxon>Alveolata</taxon>
        <taxon>Colpodellida</taxon>
        <taxon>Vitrellaceae</taxon>
        <taxon>Vitrella</taxon>
    </lineage>
</organism>
<name>A0A0G4GMU4_VITBC</name>
<dbReference type="Gene3D" id="3.40.50.150">
    <property type="entry name" value="Vaccinia Virus protein VP39"/>
    <property type="match status" value="1"/>
</dbReference>
<dbReference type="Pfam" id="PF01728">
    <property type="entry name" value="FtsJ"/>
    <property type="match status" value="1"/>
</dbReference>
<dbReference type="AlphaFoldDB" id="A0A0G4GMU4"/>
<dbReference type="Proteomes" id="UP000041254">
    <property type="component" value="Unassembled WGS sequence"/>
</dbReference>
<accession>A0A0G4GMU4</accession>
<feature type="compositionally biased region" description="Basic and acidic residues" evidence="1">
    <location>
        <begin position="7"/>
        <end position="21"/>
    </location>
</feature>
<dbReference type="SUPFAM" id="SSF53335">
    <property type="entry name" value="S-adenosyl-L-methionine-dependent methyltransferases"/>
    <property type="match status" value="2"/>
</dbReference>
<gene>
    <name evidence="3" type="ORF">Vbra_18302</name>
</gene>
<evidence type="ECO:0000313" key="4">
    <source>
        <dbReference type="Proteomes" id="UP000041254"/>
    </source>
</evidence>
<dbReference type="VEuPathDB" id="CryptoDB:Vbra_18302"/>
<keyword evidence="4" id="KW-1185">Reference proteome</keyword>
<dbReference type="InterPro" id="IPR029063">
    <property type="entry name" value="SAM-dependent_MTases_sf"/>
</dbReference>
<evidence type="ECO:0000313" key="3">
    <source>
        <dbReference type="EMBL" id="CEM31521.1"/>
    </source>
</evidence>